<reference evidence="1 2" key="1">
    <citation type="journal article" date="2017" name="Nature">
        <title>The Apostasia genome and the evolution of orchids.</title>
        <authorList>
            <person name="Zhang G.Q."/>
            <person name="Liu K.W."/>
            <person name="Li Z."/>
            <person name="Lohaus R."/>
            <person name="Hsiao Y.Y."/>
            <person name="Niu S.C."/>
            <person name="Wang J.Y."/>
            <person name="Lin Y.C."/>
            <person name="Xu Q."/>
            <person name="Chen L.J."/>
            <person name="Yoshida K."/>
            <person name="Fujiwara S."/>
            <person name="Wang Z.W."/>
            <person name="Zhang Y.Q."/>
            <person name="Mitsuda N."/>
            <person name="Wang M."/>
            <person name="Liu G.H."/>
            <person name="Pecoraro L."/>
            <person name="Huang H.X."/>
            <person name="Xiao X.J."/>
            <person name="Lin M."/>
            <person name="Wu X.Y."/>
            <person name="Wu W.L."/>
            <person name="Chen Y.Y."/>
            <person name="Chang S.B."/>
            <person name="Sakamoto S."/>
            <person name="Ohme-Takagi M."/>
            <person name="Yagi M."/>
            <person name="Zeng S.J."/>
            <person name="Shen C.Y."/>
            <person name="Yeh C.M."/>
            <person name="Luo Y.B."/>
            <person name="Tsai W.C."/>
            <person name="Van de Peer Y."/>
            <person name="Liu Z.J."/>
        </authorList>
    </citation>
    <scope>NUCLEOTIDE SEQUENCE [LARGE SCALE GENOMIC DNA]</scope>
    <source>
        <strain evidence="2">cv. Shenzhen</strain>
        <tissue evidence="1">Stem</tissue>
    </source>
</reference>
<evidence type="ECO:0000313" key="2">
    <source>
        <dbReference type="Proteomes" id="UP000236161"/>
    </source>
</evidence>
<dbReference type="Proteomes" id="UP000236161">
    <property type="component" value="Unassembled WGS sequence"/>
</dbReference>
<dbReference type="EMBL" id="KZ451950">
    <property type="protein sequence ID" value="PKA59351.1"/>
    <property type="molecule type" value="Genomic_DNA"/>
</dbReference>
<sequence>MTNYKHVRRRPLEEGDLVLKLRTMAGRDMPPRKLDSNWEGLFIIRNVLGPNTYKLARQAETLISRTWNGNDLKKFYS</sequence>
<proteinExistence type="predicted"/>
<organism evidence="1 2">
    <name type="scientific">Apostasia shenzhenica</name>
    <dbReference type="NCBI Taxonomy" id="1088818"/>
    <lineage>
        <taxon>Eukaryota</taxon>
        <taxon>Viridiplantae</taxon>
        <taxon>Streptophyta</taxon>
        <taxon>Embryophyta</taxon>
        <taxon>Tracheophyta</taxon>
        <taxon>Spermatophyta</taxon>
        <taxon>Magnoliopsida</taxon>
        <taxon>Liliopsida</taxon>
        <taxon>Asparagales</taxon>
        <taxon>Orchidaceae</taxon>
        <taxon>Apostasioideae</taxon>
        <taxon>Apostasia</taxon>
    </lineage>
</organism>
<dbReference type="AlphaFoldDB" id="A0A2I0AUY1"/>
<accession>A0A2I0AUY1</accession>
<evidence type="ECO:0000313" key="1">
    <source>
        <dbReference type="EMBL" id="PKA59351.1"/>
    </source>
</evidence>
<gene>
    <name evidence="1" type="ORF">AXF42_Ash001445</name>
</gene>
<protein>
    <submittedName>
        <fullName evidence="1">Uncharacterized protein</fullName>
    </submittedName>
</protein>
<keyword evidence="2" id="KW-1185">Reference proteome</keyword>
<name>A0A2I0AUY1_9ASPA</name>